<dbReference type="Proteomes" id="UP001164909">
    <property type="component" value="Chromosome"/>
</dbReference>
<dbReference type="EMBL" id="CP113865">
    <property type="protein sequence ID" value="WAM34357.1"/>
    <property type="molecule type" value="Genomic_DNA"/>
</dbReference>
<feature type="transmembrane region" description="Helical" evidence="1">
    <location>
        <begin position="12"/>
        <end position="41"/>
    </location>
</feature>
<feature type="transmembrane region" description="Helical" evidence="1">
    <location>
        <begin position="47"/>
        <end position="66"/>
    </location>
</feature>
<dbReference type="SUPFAM" id="SSF141322">
    <property type="entry name" value="NfeD domain-like"/>
    <property type="match status" value="1"/>
</dbReference>
<name>A0ABY7BPV9_9FIRM</name>
<accession>A0ABY7BPV9</accession>
<evidence type="ECO:0000313" key="4">
    <source>
        <dbReference type="Proteomes" id="UP001164909"/>
    </source>
</evidence>
<reference evidence="3" key="1">
    <citation type="submission" date="2022-12" db="EMBL/GenBank/DDBJ databases">
        <authorList>
            <person name="Bing R.G."/>
            <person name="Willard D.J."/>
            <person name="Manesh M.J.H."/>
            <person name="Laemthong T."/>
            <person name="Crosby J.R."/>
            <person name="Kelly R.M."/>
        </authorList>
    </citation>
    <scope>NUCLEOTIDE SEQUENCE</scope>
    <source>
        <strain evidence="3">DSM 8990</strain>
    </source>
</reference>
<gene>
    <name evidence="3" type="ORF">OTK00_000542</name>
</gene>
<organism evidence="3 4">
    <name type="scientific">Caldicellulosiruptor morganii</name>
    <dbReference type="NCBI Taxonomy" id="1387555"/>
    <lineage>
        <taxon>Bacteria</taxon>
        <taxon>Bacillati</taxon>
        <taxon>Bacillota</taxon>
        <taxon>Bacillota incertae sedis</taxon>
        <taxon>Caldicellulosiruptorales</taxon>
        <taxon>Caldicellulosiruptoraceae</taxon>
        <taxon>Caldicellulosiruptor</taxon>
    </lineage>
</organism>
<keyword evidence="1" id="KW-1133">Transmembrane helix</keyword>
<dbReference type="InterPro" id="IPR012340">
    <property type="entry name" value="NA-bd_OB-fold"/>
</dbReference>
<dbReference type="Pfam" id="PF01957">
    <property type="entry name" value="NfeD"/>
    <property type="match status" value="1"/>
</dbReference>
<keyword evidence="4" id="KW-1185">Reference proteome</keyword>
<evidence type="ECO:0000256" key="1">
    <source>
        <dbReference type="SAM" id="Phobius"/>
    </source>
</evidence>
<sequence>MHVGIYDFIWLGIALAFLIADTFVGFVLFPIYISAFIVFILDLFINNAFVEVGLFIVLSTTIFLIAKPRIKSFMRNMPKIENKSFVSVGKEFFVEEVSQDGYSGKIKKDGIFYNIFCDKKLEKGDRVRVVKVDGLKIFVEKMES</sequence>
<dbReference type="RefSeq" id="WP_045170333.1">
    <property type="nucleotide sequence ID" value="NZ_CP113865.1"/>
</dbReference>
<proteinExistence type="predicted"/>
<feature type="domain" description="NfeD-like C-terminal" evidence="2">
    <location>
        <begin position="88"/>
        <end position="141"/>
    </location>
</feature>
<protein>
    <submittedName>
        <fullName evidence="3">NfeD family protein</fullName>
    </submittedName>
</protein>
<evidence type="ECO:0000259" key="2">
    <source>
        <dbReference type="Pfam" id="PF01957"/>
    </source>
</evidence>
<keyword evidence="1" id="KW-0812">Transmembrane</keyword>
<keyword evidence="1" id="KW-0472">Membrane</keyword>
<evidence type="ECO:0000313" key="3">
    <source>
        <dbReference type="EMBL" id="WAM34357.1"/>
    </source>
</evidence>
<dbReference type="Gene3D" id="2.40.50.140">
    <property type="entry name" value="Nucleic acid-binding proteins"/>
    <property type="match status" value="1"/>
</dbReference>
<dbReference type="InterPro" id="IPR002810">
    <property type="entry name" value="NfeD-like_C"/>
</dbReference>